<dbReference type="Gene3D" id="3.40.640.10">
    <property type="entry name" value="Type I PLP-dependent aspartate aminotransferase-like (Major domain)"/>
    <property type="match status" value="1"/>
</dbReference>
<evidence type="ECO:0000256" key="2">
    <source>
        <dbReference type="PIRSR" id="PIRSR000390-2"/>
    </source>
</evidence>
<dbReference type="PANTHER" id="PTHR30244:SF34">
    <property type="entry name" value="DTDP-4-AMINO-4,6-DIDEOXYGALACTOSE TRANSAMINASE"/>
    <property type="match status" value="1"/>
</dbReference>
<protein>
    <submittedName>
        <fullName evidence="4">UDP-4-amino-4, 6-dideoxy-N-acetyl-beta-L-altrosamine transaminase</fullName>
    </submittedName>
</protein>
<proteinExistence type="inferred from homology"/>
<dbReference type="Pfam" id="PF01041">
    <property type="entry name" value="DegT_DnrJ_EryC1"/>
    <property type="match status" value="1"/>
</dbReference>
<dbReference type="Proteomes" id="UP000644756">
    <property type="component" value="Unassembled WGS sequence"/>
</dbReference>
<dbReference type="InterPro" id="IPR015422">
    <property type="entry name" value="PyrdxlP-dep_Trfase_small"/>
</dbReference>
<sequence length="406" mass="45380">MSKNQTTCHPLLALHGGQPVRGSMLAYGAQWLDETDIEAVVSVLRSDFITQGPKIAEFERKVAAYAGASYAVAFSSGTGALHGACYAAGIQAGDEVITTSMTFLASSNCVLYCGGTPVFADIHPETYNIDPEDISSKITTRTKAIIPVDYTGQPVQIDRIMELARDNGLVVIQDAAHSIGAEYKGRRVGSWADMTMFSFHPVKHVTTGEGGIIVTNNEDYYKKLLLFRNHGMTKDPDDLLKNDGPWYYEMQNLGYHYRMTDIQAALGASQMDKLDEYVKRRRDIAAYYTKEIAEIEGIQVPVQYQDASSSWHLYVIRFDAGRFNASRKEIFEALRAENIGVHVHYIPVHLQPYYQKLGYLQGSCPVAEAVYQQIITLPLFPRMTDRDAEDVITALRKIAAYYRKID</sequence>
<feature type="active site" description="Proton acceptor" evidence="1">
    <location>
        <position position="203"/>
    </location>
</feature>
<dbReference type="CDD" id="cd00616">
    <property type="entry name" value="AHBA_syn"/>
    <property type="match status" value="1"/>
</dbReference>
<dbReference type="InterPro" id="IPR020026">
    <property type="entry name" value="PseC"/>
</dbReference>
<dbReference type="InterPro" id="IPR015424">
    <property type="entry name" value="PyrdxlP-dep_Trfase"/>
</dbReference>
<dbReference type="PANTHER" id="PTHR30244">
    <property type="entry name" value="TRANSAMINASE"/>
    <property type="match status" value="1"/>
</dbReference>
<comment type="similarity">
    <text evidence="3">Belongs to the DegT/DnrJ/EryC1 family.</text>
</comment>
<evidence type="ECO:0000313" key="5">
    <source>
        <dbReference type="Proteomes" id="UP000644756"/>
    </source>
</evidence>
<dbReference type="EMBL" id="BMGR01000002">
    <property type="protein sequence ID" value="GGF91393.1"/>
    <property type="molecule type" value="Genomic_DNA"/>
</dbReference>
<organism evidence="4 5">
    <name type="scientific">Paenibacillus abyssi</name>
    <dbReference type="NCBI Taxonomy" id="1340531"/>
    <lineage>
        <taxon>Bacteria</taxon>
        <taxon>Bacillati</taxon>
        <taxon>Bacillota</taxon>
        <taxon>Bacilli</taxon>
        <taxon>Bacillales</taxon>
        <taxon>Paenibacillaceae</taxon>
        <taxon>Paenibacillus</taxon>
    </lineage>
</organism>
<keyword evidence="5" id="KW-1185">Reference proteome</keyword>
<dbReference type="PIRSF" id="PIRSF000390">
    <property type="entry name" value="PLP_StrS"/>
    <property type="match status" value="1"/>
</dbReference>
<dbReference type="GO" id="GO:0000271">
    <property type="term" value="P:polysaccharide biosynthetic process"/>
    <property type="evidence" value="ECO:0007669"/>
    <property type="project" value="TreeGrafter"/>
</dbReference>
<dbReference type="AlphaFoldDB" id="A0A917FME8"/>
<evidence type="ECO:0000256" key="1">
    <source>
        <dbReference type="PIRSR" id="PIRSR000390-1"/>
    </source>
</evidence>
<dbReference type="SUPFAM" id="SSF53383">
    <property type="entry name" value="PLP-dependent transferases"/>
    <property type="match status" value="1"/>
</dbReference>
<keyword evidence="2 3" id="KW-0663">Pyridoxal phosphate</keyword>
<reference evidence="4" key="2">
    <citation type="submission" date="2020-09" db="EMBL/GenBank/DDBJ databases">
        <authorList>
            <person name="Sun Q."/>
            <person name="Zhou Y."/>
        </authorList>
    </citation>
    <scope>NUCLEOTIDE SEQUENCE</scope>
    <source>
        <strain evidence="4">CGMCC 1.12987</strain>
    </source>
</reference>
<feature type="modified residue" description="N6-(pyridoxal phosphate)lysine" evidence="2">
    <location>
        <position position="203"/>
    </location>
</feature>
<dbReference type="Gene3D" id="3.90.1150.10">
    <property type="entry name" value="Aspartate Aminotransferase, domain 1"/>
    <property type="match status" value="1"/>
</dbReference>
<name>A0A917FME8_9BACL</name>
<accession>A0A917FME8</accession>
<dbReference type="GO" id="GO:0008483">
    <property type="term" value="F:transaminase activity"/>
    <property type="evidence" value="ECO:0007669"/>
    <property type="project" value="TreeGrafter"/>
</dbReference>
<evidence type="ECO:0000313" key="4">
    <source>
        <dbReference type="EMBL" id="GGF91393.1"/>
    </source>
</evidence>
<dbReference type="NCBIfam" id="TIGR03588">
    <property type="entry name" value="PseC"/>
    <property type="match status" value="1"/>
</dbReference>
<evidence type="ECO:0000256" key="3">
    <source>
        <dbReference type="RuleBase" id="RU004508"/>
    </source>
</evidence>
<dbReference type="InterPro" id="IPR000653">
    <property type="entry name" value="DegT/StrS_aminotransferase"/>
</dbReference>
<reference evidence="4" key="1">
    <citation type="journal article" date="2014" name="Int. J. Syst. Evol. Microbiol.">
        <title>Complete genome sequence of Corynebacterium casei LMG S-19264T (=DSM 44701T), isolated from a smear-ripened cheese.</title>
        <authorList>
            <consortium name="US DOE Joint Genome Institute (JGI-PGF)"/>
            <person name="Walter F."/>
            <person name="Albersmeier A."/>
            <person name="Kalinowski J."/>
            <person name="Ruckert C."/>
        </authorList>
    </citation>
    <scope>NUCLEOTIDE SEQUENCE</scope>
    <source>
        <strain evidence="4">CGMCC 1.12987</strain>
    </source>
</reference>
<dbReference type="GO" id="GO:0030170">
    <property type="term" value="F:pyridoxal phosphate binding"/>
    <property type="evidence" value="ECO:0007669"/>
    <property type="project" value="TreeGrafter"/>
</dbReference>
<gene>
    <name evidence="4" type="ORF">GCM10010916_05830</name>
</gene>
<comment type="caution">
    <text evidence="4">The sequence shown here is derived from an EMBL/GenBank/DDBJ whole genome shotgun (WGS) entry which is preliminary data.</text>
</comment>
<dbReference type="InterPro" id="IPR015421">
    <property type="entry name" value="PyrdxlP-dep_Trfase_major"/>
</dbReference>